<dbReference type="AlphaFoldDB" id="A0A6P6RVF3"/>
<evidence type="ECO:0000313" key="3">
    <source>
        <dbReference type="RefSeq" id="XP_026191833.1"/>
    </source>
</evidence>
<dbReference type="OrthoDB" id="9991317at2759"/>
<evidence type="ECO:0000256" key="1">
    <source>
        <dbReference type="SAM" id="MobiDB-lite"/>
    </source>
</evidence>
<evidence type="ECO:0000313" key="2">
    <source>
        <dbReference type="Proteomes" id="UP000515125"/>
    </source>
</evidence>
<dbReference type="Proteomes" id="UP000515125">
    <property type="component" value="Unplaced"/>
</dbReference>
<dbReference type="RefSeq" id="XP_026191833.1">
    <property type="nucleotide sequence ID" value="XM_026336048.1"/>
</dbReference>
<name>A0A6P6RVF3_9EIME</name>
<gene>
    <name evidence="3" type="primary">LOC113147003</name>
</gene>
<protein>
    <submittedName>
        <fullName evidence="3">Uncharacterized protein LOC113147003</fullName>
    </submittedName>
</protein>
<reference evidence="3" key="1">
    <citation type="submission" date="2025-08" db="UniProtKB">
        <authorList>
            <consortium name="RefSeq"/>
        </authorList>
    </citation>
    <scope>IDENTIFICATION</scope>
</reference>
<organism evidence="2 3">
    <name type="scientific">Cyclospora cayetanensis</name>
    <dbReference type="NCBI Taxonomy" id="88456"/>
    <lineage>
        <taxon>Eukaryota</taxon>
        <taxon>Sar</taxon>
        <taxon>Alveolata</taxon>
        <taxon>Apicomplexa</taxon>
        <taxon>Conoidasida</taxon>
        <taxon>Coccidia</taxon>
        <taxon>Eucoccidiorida</taxon>
        <taxon>Eimeriorina</taxon>
        <taxon>Eimeriidae</taxon>
        <taxon>Cyclospora</taxon>
    </lineage>
</organism>
<dbReference type="GeneID" id="113147003"/>
<keyword evidence="2" id="KW-1185">Reference proteome</keyword>
<proteinExistence type="predicted"/>
<accession>A0A6P6RVF3</accession>
<sequence>LDPSVVLASLRAYHHLRLSRLCVPLYLRCLSILGGPPESCGGPQSTPDTDAPPPSWQGESTAQDPTLREEWTKLRMCAAFNLYSLWAAQGALPQAQRLAATYLLWD</sequence>
<feature type="region of interest" description="Disordered" evidence="1">
    <location>
        <begin position="39"/>
        <end position="65"/>
    </location>
</feature>
<feature type="non-terminal residue" evidence="3">
    <location>
        <position position="1"/>
    </location>
</feature>